<name>A0A5B9PD52_9BACT</name>
<keyword evidence="4" id="KW-0862">Zinc</keyword>
<dbReference type="OrthoDB" id="9804482at2"/>
<evidence type="ECO:0000256" key="4">
    <source>
        <dbReference type="ARBA" id="ARBA00022833"/>
    </source>
</evidence>
<dbReference type="STRING" id="980251.GCA_001642875_04818"/>
<dbReference type="InterPro" id="IPR037518">
    <property type="entry name" value="MPN"/>
</dbReference>
<dbReference type="NCBIfam" id="TIGR00608">
    <property type="entry name" value="radc"/>
    <property type="match status" value="1"/>
</dbReference>
<dbReference type="Pfam" id="PF20582">
    <property type="entry name" value="UPF0758_N"/>
    <property type="match status" value="1"/>
</dbReference>
<dbReference type="NCBIfam" id="NF000642">
    <property type="entry name" value="PRK00024.1"/>
    <property type="match status" value="1"/>
</dbReference>
<feature type="domain" description="MPN" evidence="7">
    <location>
        <begin position="196"/>
        <end position="319"/>
    </location>
</feature>
<dbReference type="InterPro" id="IPR025657">
    <property type="entry name" value="RadC_JAB"/>
</dbReference>
<keyword evidence="1" id="KW-0645">Protease</keyword>
<dbReference type="KEGG" id="mff:MFFC18_23770"/>
<sequence>MSKRKTKKERSGRYENIIQSIANLDSFDLPSARDRCDDRPFFVTRVVNELVKDGWLLKEPSKSTTNPDQFLWNEGRGKFDFRKWIDHRVNGTRIKATPEQERPRERLMERGASSLTESQLLAILIRSGRPGESAVMGGEKLARAFNTRLSDLPDASPSELKDISVAISKTAYCQIMAGIELGRRIASIAGDKVLHKIHGSHDAIEYCQRRFSRLIEDAKQEEFHVVTLDTKNQVIDTHQVTVGTLDASLVHPREVFRVAIKDAASSVILVHNHPSGDPTPSREDHEVTNRLTESGKLLGIDVLDHIVLGQPTSVSIREC</sequence>
<dbReference type="InterPro" id="IPR001405">
    <property type="entry name" value="UPF0758"/>
</dbReference>
<dbReference type="PANTHER" id="PTHR30471:SF3">
    <property type="entry name" value="UPF0758 PROTEIN YEES-RELATED"/>
    <property type="match status" value="1"/>
</dbReference>
<evidence type="ECO:0000313" key="8">
    <source>
        <dbReference type="EMBL" id="QEG22496.1"/>
    </source>
</evidence>
<gene>
    <name evidence="8" type="ORF">MFFC18_23770</name>
</gene>
<dbReference type="GO" id="GO:0006508">
    <property type="term" value="P:proteolysis"/>
    <property type="evidence" value="ECO:0007669"/>
    <property type="project" value="UniProtKB-KW"/>
</dbReference>
<dbReference type="RefSeq" id="WP_084417441.1">
    <property type="nucleotide sequence ID" value="NZ_CP042912.1"/>
</dbReference>
<dbReference type="PROSITE" id="PS01302">
    <property type="entry name" value="UPF0758"/>
    <property type="match status" value="1"/>
</dbReference>
<proteinExistence type="inferred from homology"/>
<comment type="similarity">
    <text evidence="6">Belongs to the UPF0758 family.</text>
</comment>
<evidence type="ECO:0000313" key="9">
    <source>
        <dbReference type="Proteomes" id="UP000322214"/>
    </source>
</evidence>
<dbReference type="EMBL" id="CP042912">
    <property type="protein sequence ID" value="QEG22496.1"/>
    <property type="molecule type" value="Genomic_DNA"/>
</dbReference>
<dbReference type="Pfam" id="PF04002">
    <property type="entry name" value="RadC"/>
    <property type="match status" value="1"/>
</dbReference>
<dbReference type="InterPro" id="IPR046778">
    <property type="entry name" value="UPF0758_N"/>
</dbReference>
<dbReference type="InterPro" id="IPR020891">
    <property type="entry name" value="UPF0758_CS"/>
</dbReference>
<evidence type="ECO:0000256" key="6">
    <source>
        <dbReference type="RuleBase" id="RU003797"/>
    </source>
</evidence>
<keyword evidence="3" id="KW-0378">Hydrolase</keyword>
<protein>
    <recommendedName>
        <fullName evidence="7">MPN domain-containing protein</fullName>
    </recommendedName>
</protein>
<dbReference type="Gene3D" id="3.40.140.10">
    <property type="entry name" value="Cytidine Deaminase, domain 2"/>
    <property type="match status" value="1"/>
</dbReference>
<dbReference type="PROSITE" id="PS50249">
    <property type="entry name" value="MPN"/>
    <property type="match status" value="1"/>
</dbReference>
<dbReference type="PANTHER" id="PTHR30471">
    <property type="entry name" value="DNA REPAIR PROTEIN RADC"/>
    <property type="match status" value="1"/>
</dbReference>
<accession>A0A5B9PD52</accession>
<dbReference type="GO" id="GO:0046872">
    <property type="term" value="F:metal ion binding"/>
    <property type="evidence" value="ECO:0007669"/>
    <property type="project" value="UniProtKB-KW"/>
</dbReference>
<reference evidence="8 9" key="1">
    <citation type="submission" date="2019-08" db="EMBL/GenBank/DDBJ databases">
        <title>Deep-cultivation of Planctomycetes and their phenomic and genomic characterization uncovers novel biology.</title>
        <authorList>
            <person name="Wiegand S."/>
            <person name="Jogler M."/>
            <person name="Boedeker C."/>
            <person name="Pinto D."/>
            <person name="Vollmers J."/>
            <person name="Rivas-Marin E."/>
            <person name="Kohn T."/>
            <person name="Peeters S.H."/>
            <person name="Heuer A."/>
            <person name="Rast P."/>
            <person name="Oberbeckmann S."/>
            <person name="Bunk B."/>
            <person name="Jeske O."/>
            <person name="Meyerdierks A."/>
            <person name="Storesund J.E."/>
            <person name="Kallscheuer N."/>
            <person name="Luecker S."/>
            <person name="Lage O.M."/>
            <person name="Pohl T."/>
            <person name="Merkel B.J."/>
            <person name="Hornburger P."/>
            <person name="Mueller R.-W."/>
            <person name="Bruemmer F."/>
            <person name="Labrenz M."/>
            <person name="Spormann A.M."/>
            <person name="Op den Camp H."/>
            <person name="Overmann J."/>
            <person name="Amann R."/>
            <person name="Jetten M.S.M."/>
            <person name="Mascher T."/>
            <person name="Medema M.H."/>
            <person name="Devos D.P."/>
            <person name="Kaster A.-K."/>
            <person name="Ovreas L."/>
            <person name="Rohde M."/>
            <person name="Galperin M.Y."/>
            <person name="Jogler C."/>
        </authorList>
    </citation>
    <scope>NUCLEOTIDE SEQUENCE [LARGE SCALE GENOMIC DNA]</scope>
    <source>
        <strain evidence="8 9">FC18</strain>
    </source>
</reference>
<dbReference type="AlphaFoldDB" id="A0A5B9PD52"/>
<evidence type="ECO:0000256" key="5">
    <source>
        <dbReference type="ARBA" id="ARBA00023049"/>
    </source>
</evidence>
<dbReference type="Proteomes" id="UP000322214">
    <property type="component" value="Chromosome"/>
</dbReference>
<keyword evidence="5" id="KW-0482">Metalloprotease</keyword>
<evidence type="ECO:0000256" key="3">
    <source>
        <dbReference type="ARBA" id="ARBA00022801"/>
    </source>
</evidence>
<organism evidence="8 9">
    <name type="scientific">Mariniblastus fucicola</name>
    <dbReference type="NCBI Taxonomy" id="980251"/>
    <lineage>
        <taxon>Bacteria</taxon>
        <taxon>Pseudomonadati</taxon>
        <taxon>Planctomycetota</taxon>
        <taxon>Planctomycetia</taxon>
        <taxon>Pirellulales</taxon>
        <taxon>Pirellulaceae</taxon>
        <taxon>Mariniblastus</taxon>
    </lineage>
</organism>
<evidence type="ECO:0000259" key="7">
    <source>
        <dbReference type="PROSITE" id="PS50249"/>
    </source>
</evidence>
<dbReference type="GO" id="GO:0008237">
    <property type="term" value="F:metallopeptidase activity"/>
    <property type="evidence" value="ECO:0007669"/>
    <property type="project" value="UniProtKB-KW"/>
</dbReference>
<evidence type="ECO:0000256" key="2">
    <source>
        <dbReference type="ARBA" id="ARBA00022723"/>
    </source>
</evidence>
<evidence type="ECO:0000256" key="1">
    <source>
        <dbReference type="ARBA" id="ARBA00022670"/>
    </source>
</evidence>
<dbReference type="CDD" id="cd08071">
    <property type="entry name" value="MPN_DUF2466"/>
    <property type="match status" value="1"/>
</dbReference>
<keyword evidence="9" id="KW-1185">Reference proteome</keyword>
<keyword evidence="2" id="KW-0479">Metal-binding</keyword>